<evidence type="ECO:0000259" key="25">
    <source>
        <dbReference type="PROSITE" id="PS50089"/>
    </source>
</evidence>
<dbReference type="PROSITE" id="PS50089">
    <property type="entry name" value="ZF_RING_2"/>
    <property type="match status" value="1"/>
</dbReference>
<evidence type="ECO:0000256" key="22">
    <source>
        <dbReference type="PROSITE-ProRule" id="PRU00087"/>
    </source>
</evidence>
<feature type="repeat" description="NHL" evidence="23">
    <location>
        <begin position="641"/>
        <end position="677"/>
    </location>
</feature>
<comment type="subcellular location">
    <subcellularLocation>
        <location evidence="2">Cytoplasm</location>
        <location evidence="2">P-body</location>
    </subcellularLocation>
</comment>
<dbReference type="InterPro" id="IPR001298">
    <property type="entry name" value="Filamin/ABP280_rpt"/>
</dbReference>
<keyword evidence="15 24" id="KW-0175">Coiled coil</keyword>
<dbReference type="CDD" id="cd19812">
    <property type="entry name" value="Bbox1_TRIM71_C-VII"/>
    <property type="match status" value="1"/>
</dbReference>
<evidence type="ECO:0000256" key="15">
    <source>
        <dbReference type="ARBA" id="ARBA00023054"/>
    </source>
</evidence>
<evidence type="ECO:0000256" key="11">
    <source>
        <dbReference type="ARBA" id="ARBA00022771"/>
    </source>
</evidence>
<dbReference type="InterPro" id="IPR014756">
    <property type="entry name" value="Ig_E-set"/>
</dbReference>
<keyword evidence="6" id="KW-0217">Developmental protein</keyword>
<dbReference type="InterPro" id="IPR000315">
    <property type="entry name" value="Znf_B-box"/>
</dbReference>
<evidence type="ECO:0000313" key="28">
    <source>
        <dbReference type="Proteomes" id="UP001054945"/>
    </source>
</evidence>
<evidence type="ECO:0000256" key="17">
    <source>
        <dbReference type="ARBA" id="ARBA00040205"/>
    </source>
</evidence>
<dbReference type="EC" id="2.3.2.27" evidence="5"/>
<evidence type="ECO:0000256" key="13">
    <source>
        <dbReference type="ARBA" id="ARBA00022833"/>
    </source>
</evidence>
<dbReference type="Pfam" id="PF00097">
    <property type="entry name" value="zf-C3HC4"/>
    <property type="match status" value="1"/>
</dbReference>
<dbReference type="PROSITE" id="PS00518">
    <property type="entry name" value="ZF_RING_1"/>
    <property type="match status" value="1"/>
</dbReference>
<keyword evidence="13" id="KW-0862">Zinc</keyword>
<comment type="similarity">
    <text evidence="4">Belongs to the TRIM/RBCC family.</text>
</comment>
<evidence type="ECO:0000256" key="7">
    <source>
        <dbReference type="ARBA" id="ARBA00022490"/>
    </source>
</evidence>
<evidence type="ECO:0000256" key="2">
    <source>
        <dbReference type="ARBA" id="ARBA00004201"/>
    </source>
</evidence>
<dbReference type="FunFam" id="2.120.10.30:FF:000080">
    <property type="entry name" value="E3 ubiquitin-protein ligase TRIM71"/>
    <property type="match status" value="1"/>
</dbReference>
<dbReference type="GO" id="GO:0035198">
    <property type="term" value="F:miRNA binding"/>
    <property type="evidence" value="ECO:0007669"/>
    <property type="project" value="UniProtKB-ARBA"/>
</dbReference>
<dbReference type="SUPFAM" id="SSF81296">
    <property type="entry name" value="E set domains"/>
    <property type="match status" value="1"/>
</dbReference>
<evidence type="ECO:0000256" key="14">
    <source>
        <dbReference type="ARBA" id="ARBA00022884"/>
    </source>
</evidence>
<evidence type="ECO:0000256" key="4">
    <source>
        <dbReference type="ARBA" id="ARBA00008518"/>
    </source>
</evidence>
<keyword evidence="14" id="KW-0694">RNA-binding</keyword>
<feature type="domain" description="B box-type" evidence="26">
    <location>
        <begin position="106"/>
        <end position="153"/>
    </location>
</feature>
<dbReference type="PANTHER" id="PTHR24104:SF48">
    <property type="entry name" value="PROTEIN WECH"/>
    <property type="match status" value="1"/>
</dbReference>
<dbReference type="GO" id="GO:0017148">
    <property type="term" value="P:negative regulation of translation"/>
    <property type="evidence" value="ECO:0007669"/>
    <property type="project" value="UniProtKB-ARBA"/>
</dbReference>
<evidence type="ECO:0000256" key="3">
    <source>
        <dbReference type="ARBA" id="ARBA00004906"/>
    </source>
</evidence>
<dbReference type="Gene3D" id="2.120.10.30">
    <property type="entry name" value="TolB, C-terminal domain"/>
    <property type="match status" value="3"/>
</dbReference>
<dbReference type="Pfam" id="PF01436">
    <property type="entry name" value="NHL"/>
    <property type="match status" value="5"/>
</dbReference>
<feature type="repeat" description="NHL" evidence="23">
    <location>
        <begin position="493"/>
        <end position="536"/>
    </location>
</feature>
<dbReference type="SUPFAM" id="SSF57850">
    <property type="entry name" value="RING/U-box"/>
    <property type="match status" value="1"/>
</dbReference>
<dbReference type="GO" id="GO:0000209">
    <property type="term" value="P:protein polyubiquitination"/>
    <property type="evidence" value="ECO:0007669"/>
    <property type="project" value="TreeGrafter"/>
</dbReference>
<evidence type="ECO:0000256" key="19">
    <source>
        <dbReference type="ARBA" id="ARBA00042007"/>
    </source>
</evidence>
<dbReference type="GO" id="GO:0031047">
    <property type="term" value="P:regulatory ncRNA-mediated gene silencing"/>
    <property type="evidence" value="ECO:0007669"/>
    <property type="project" value="UniProtKB-KW"/>
</dbReference>
<reference evidence="27 28" key="1">
    <citation type="submission" date="2021-06" db="EMBL/GenBank/DDBJ databases">
        <title>Caerostris extrusa draft genome.</title>
        <authorList>
            <person name="Kono N."/>
            <person name="Arakawa K."/>
        </authorList>
    </citation>
    <scope>NUCLEOTIDE SEQUENCE [LARGE SCALE GENOMIC DNA]</scope>
</reference>
<keyword evidence="28" id="KW-1185">Reference proteome</keyword>
<keyword evidence="11 21" id="KW-0863">Zinc-finger</keyword>
<feature type="repeat" description="Filamin" evidence="22">
    <location>
        <begin position="379"/>
        <end position="480"/>
    </location>
</feature>
<feature type="domain" description="B box-type" evidence="26">
    <location>
        <begin position="172"/>
        <end position="214"/>
    </location>
</feature>
<dbReference type="EMBL" id="BPLR01009393">
    <property type="protein sequence ID" value="GIY31577.1"/>
    <property type="molecule type" value="Genomic_DNA"/>
</dbReference>
<protein>
    <recommendedName>
        <fullName evidence="17">E3 ubiquitin-protein ligase TRIM71</fullName>
        <ecNumber evidence="5">2.3.2.27</ecNumber>
    </recommendedName>
    <alternativeName>
        <fullName evidence="20">Protein lin-41 homolog</fullName>
    </alternativeName>
    <alternativeName>
        <fullName evidence="18">RING-type E3 ubiquitin transferase TRIM71</fullName>
    </alternativeName>
    <alternativeName>
        <fullName evidence="19">Tripartite motif-containing protein 71</fullName>
    </alternativeName>
</protein>
<evidence type="ECO:0000259" key="26">
    <source>
        <dbReference type="PROSITE" id="PS50119"/>
    </source>
</evidence>
<evidence type="ECO:0000256" key="5">
    <source>
        <dbReference type="ARBA" id="ARBA00012483"/>
    </source>
</evidence>
<evidence type="ECO:0000256" key="8">
    <source>
        <dbReference type="ARBA" id="ARBA00022679"/>
    </source>
</evidence>
<dbReference type="FunFam" id="2.120.10.30:FF:000025">
    <property type="entry name" value="E3 ubiquitin-protein ligase TRIM71"/>
    <property type="match status" value="1"/>
</dbReference>
<name>A0AAV4SH87_CAEEX</name>
<evidence type="ECO:0000256" key="18">
    <source>
        <dbReference type="ARBA" id="ARBA00041679"/>
    </source>
</evidence>
<dbReference type="InterPro" id="IPR013783">
    <property type="entry name" value="Ig-like_fold"/>
</dbReference>
<dbReference type="AlphaFoldDB" id="A0AAV4SH87"/>
<dbReference type="CDD" id="cd16449">
    <property type="entry name" value="RING-HC"/>
    <property type="match status" value="1"/>
</dbReference>
<dbReference type="InterPro" id="IPR017907">
    <property type="entry name" value="Znf_RING_CS"/>
</dbReference>
<dbReference type="PANTHER" id="PTHR24104">
    <property type="entry name" value="E3 UBIQUITIN-PROTEIN LIGASE NHLRC1-RELATED"/>
    <property type="match status" value="1"/>
</dbReference>
<dbReference type="Gene3D" id="3.30.160.60">
    <property type="entry name" value="Classic Zinc Finger"/>
    <property type="match status" value="1"/>
</dbReference>
<evidence type="ECO:0000256" key="16">
    <source>
        <dbReference type="ARBA" id="ARBA00023158"/>
    </source>
</evidence>
<dbReference type="GO" id="GO:0000932">
    <property type="term" value="C:P-body"/>
    <property type="evidence" value="ECO:0007669"/>
    <property type="project" value="UniProtKB-SubCell"/>
</dbReference>
<keyword evidence="8" id="KW-0808">Transferase</keyword>
<feature type="repeat" description="NHL" evidence="23">
    <location>
        <begin position="540"/>
        <end position="583"/>
    </location>
</feature>
<dbReference type="Gene3D" id="3.30.40.10">
    <property type="entry name" value="Zinc/RING finger domain, C3HC4 (zinc finger)"/>
    <property type="match status" value="1"/>
</dbReference>
<dbReference type="InterPro" id="IPR003649">
    <property type="entry name" value="Bbox_C"/>
</dbReference>
<dbReference type="SMART" id="SM00557">
    <property type="entry name" value="IG_FLMN"/>
    <property type="match status" value="1"/>
</dbReference>
<dbReference type="CDD" id="cd19796">
    <property type="entry name" value="Bbox2_TRIM71_C-VII"/>
    <property type="match status" value="1"/>
</dbReference>
<evidence type="ECO:0000256" key="12">
    <source>
        <dbReference type="ARBA" id="ARBA00022786"/>
    </source>
</evidence>
<dbReference type="SUPFAM" id="SSF63829">
    <property type="entry name" value="Calcium-dependent phosphotriesterase"/>
    <property type="match status" value="1"/>
</dbReference>
<feature type="repeat" description="NHL" evidence="23">
    <location>
        <begin position="589"/>
        <end position="630"/>
    </location>
</feature>
<evidence type="ECO:0000313" key="27">
    <source>
        <dbReference type="EMBL" id="GIY31577.1"/>
    </source>
</evidence>
<keyword evidence="7" id="KW-0963">Cytoplasm</keyword>
<dbReference type="InterPro" id="IPR011042">
    <property type="entry name" value="6-blade_b-propeller_TolB-like"/>
</dbReference>
<dbReference type="PROSITE" id="PS50119">
    <property type="entry name" value="ZF_BBOX"/>
    <property type="match status" value="2"/>
</dbReference>
<dbReference type="PROSITE" id="PS51125">
    <property type="entry name" value="NHL"/>
    <property type="match status" value="5"/>
</dbReference>
<dbReference type="Proteomes" id="UP001054945">
    <property type="component" value="Unassembled WGS sequence"/>
</dbReference>
<dbReference type="FunFam" id="2.120.10.30:FF:000013">
    <property type="entry name" value="E3 ubiquitin-protein ligase TRIM71"/>
    <property type="match status" value="1"/>
</dbReference>
<gene>
    <name evidence="27" type="primary">trim71</name>
    <name evidence="27" type="ORF">CEXT_83161</name>
</gene>
<dbReference type="Gene3D" id="2.60.40.10">
    <property type="entry name" value="Immunoglobulins"/>
    <property type="match status" value="1"/>
</dbReference>
<dbReference type="InterPro" id="IPR017868">
    <property type="entry name" value="Filamin/ABP280_repeat-like"/>
</dbReference>
<dbReference type="InterPro" id="IPR013083">
    <property type="entry name" value="Znf_RING/FYVE/PHD"/>
</dbReference>
<evidence type="ECO:0000256" key="23">
    <source>
        <dbReference type="PROSITE-ProRule" id="PRU00504"/>
    </source>
</evidence>
<dbReference type="SMART" id="SM00502">
    <property type="entry name" value="BBC"/>
    <property type="match status" value="1"/>
</dbReference>
<evidence type="ECO:0000256" key="1">
    <source>
        <dbReference type="ARBA" id="ARBA00000900"/>
    </source>
</evidence>
<proteinExistence type="inferred from homology"/>
<dbReference type="CDD" id="cd14954">
    <property type="entry name" value="NHL_TRIM71_like"/>
    <property type="match status" value="1"/>
</dbReference>
<dbReference type="GO" id="GO:0043161">
    <property type="term" value="P:proteasome-mediated ubiquitin-dependent protein catabolic process"/>
    <property type="evidence" value="ECO:0007669"/>
    <property type="project" value="TreeGrafter"/>
</dbReference>
<dbReference type="SMART" id="SM00184">
    <property type="entry name" value="RING"/>
    <property type="match status" value="2"/>
</dbReference>
<dbReference type="InterPro" id="IPR001841">
    <property type="entry name" value="Znf_RING"/>
</dbReference>
<evidence type="ECO:0000256" key="21">
    <source>
        <dbReference type="PROSITE-ProRule" id="PRU00024"/>
    </source>
</evidence>
<comment type="caution">
    <text evidence="27">The sequence shown here is derived from an EMBL/GenBank/DDBJ whole genome shotgun (WGS) entry which is preliminary data.</text>
</comment>
<organism evidence="27 28">
    <name type="scientific">Caerostris extrusa</name>
    <name type="common">Bark spider</name>
    <name type="synonym">Caerostris bankana</name>
    <dbReference type="NCBI Taxonomy" id="172846"/>
    <lineage>
        <taxon>Eukaryota</taxon>
        <taxon>Metazoa</taxon>
        <taxon>Ecdysozoa</taxon>
        <taxon>Arthropoda</taxon>
        <taxon>Chelicerata</taxon>
        <taxon>Arachnida</taxon>
        <taxon>Araneae</taxon>
        <taxon>Araneomorphae</taxon>
        <taxon>Entelegynae</taxon>
        <taxon>Araneoidea</taxon>
        <taxon>Araneidae</taxon>
        <taxon>Caerostris</taxon>
    </lineage>
</organism>
<feature type="domain" description="RING-type" evidence="25">
    <location>
        <begin position="22"/>
        <end position="67"/>
    </location>
</feature>
<comment type="pathway">
    <text evidence="3">Protein modification; protein ubiquitination.</text>
</comment>
<keyword evidence="10" id="KW-0677">Repeat</keyword>
<keyword evidence="12" id="KW-0833">Ubl conjugation pathway</keyword>
<feature type="repeat" description="NHL" evidence="23">
    <location>
        <begin position="681"/>
        <end position="724"/>
    </location>
</feature>
<comment type="catalytic activity">
    <reaction evidence="1">
        <text>S-ubiquitinyl-[E2 ubiquitin-conjugating enzyme]-L-cysteine + [acceptor protein]-L-lysine = [E2 ubiquitin-conjugating enzyme]-L-cysteine + N(6)-ubiquitinyl-[acceptor protein]-L-lysine.</text>
        <dbReference type="EC" id="2.3.2.27"/>
    </reaction>
</comment>
<dbReference type="InterPro" id="IPR001258">
    <property type="entry name" value="NHL_repeat"/>
</dbReference>
<dbReference type="Pfam" id="PF00630">
    <property type="entry name" value="Filamin"/>
    <property type="match status" value="1"/>
</dbReference>
<dbReference type="SUPFAM" id="SSF57845">
    <property type="entry name" value="B-box zinc-binding domain"/>
    <property type="match status" value="1"/>
</dbReference>
<dbReference type="Pfam" id="PF00643">
    <property type="entry name" value="zf-B_box"/>
    <property type="match status" value="1"/>
</dbReference>
<evidence type="ECO:0000256" key="6">
    <source>
        <dbReference type="ARBA" id="ARBA00022473"/>
    </source>
</evidence>
<evidence type="ECO:0000256" key="9">
    <source>
        <dbReference type="ARBA" id="ARBA00022723"/>
    </source>
</evidence>
<evidence type="ECO:0000256" key="24">
    <source>
        <dbReference type="SAM" id="Coils"/>
    </source>
</evidence>
<keyword evidence="9" id="KW-0479">Metal-binding</keyword>
<dbReference type="SMART" id="SM00336">
    <property type="entry name" value="BBOX"/>
    <property type="match status" value="2"/>
</dbReference>
<feature type="coiled-coil region" evidence="24">
    <location>
        <begin position="222"/>
        <end position="295"/>
    </location>
</feature>
<keyword evidence="16" id="KW-0943">RNA-mediated gene silencing</keyword>
<dbReference type="InterPro" id="IPR018957">
    <property type="entry name" value="Znf_C3HC4_RING-type"/>
</dbReference>
<dbReference type="PROSITE" id="PS50194">
    <property type="entry name" value="FILAMIN_REPEAT"/>
    <property type="match status" value="1"/>
</dbReference>
<evidence type="ECO:0000256" key="20">
    <source>
        <dbReference type="ARBA" id="ARBA00043228"/>
    </source>
</evidence>
<sequence length="826" mass="92342">MWCSASDMAVSFSETRKSNQICPRCSEHAVDSSLLPCLHAFCKFCIGQLSNSRLWNFAEFIVCPSCHKNASLPKDSSLEAVSQGVLLNTILNLVDDFSAYSPPISDSNALCTSCDEGNKTIARCKDCNEVLCENCVRAHQRVRLTKDHVIDTFPEENLDYQTPTNSLQSPNKSSSFCDLHPLKVLRLYCELCREPLCNDCIMDVTHSGHSMSYLQDAVGESRQATMTLLEEAKNNKRSLEETIQLSQGISDDVELKVQNVATEIRTTIRRHMSVLEERERELLRQLEKIRQVKGRSLLLQIKDLKDLLKDVSQIIEFIQRVLDSGSDIDILKAKEKCLREMNELRQRRSNMQPHEDDNIIFTQPDNALLSAISTLGFISTSGFGPNSVAAGEGLQQALCGHQSTFLVQVKDYLGELQVVGGDGLYTGVQAPDGSNCKAHVIDRQNGTYAICYVPEVVGQHTISVLLRGMHIQQSPFHVNVRMGRNYNQVGKMLLSFGGEGDGDGQLCRPWGVCTDKSGSIIVADRSNNRIQIFNPDGTFKLKFGAPGSRPGQFDRPAGVTTDHLSRIIVADKDNHRIQIFDSEGNFILKFGERGSKNGQFNYPWDVAVNAEGHILVSDTRNHRLQLFSSDGTFINKYGFDGGLWKQFDSPRGVAFTADGHMVVTDFNNHRILVVHPNFQSARFLGQEGSNNGHFLRPQGVAVDPEGHIIVADSRNHRVQIFHPNGHFLCKFGTPGTGPGQMDRPSGVCISPEGYIIIVDFVMFKSNAQNIIYEIISRNSLTIRSFCLNRYYMCQCVTLCEEKATKYSLLLVNSFKNYHLYLSHEFS</sequence>
<accession>A0AAV4SH87</accession>
<dbReference type="GO" id="GO:0061630">
    <property type="term" value="F:ubiquitin protein ligase activity"/>
    <property type="evidence" value="ECO:0007669"/>
    <property type="project" value="UniProtKB-EC"/>
</dbReference>
<dbReference type="GO" id="GO:0008270">
    <property type="term" value="F:zinc ion binding"/>
    <property type="evidence" value="ECO:0007669"/>
    <property type="project" value="UniProtKB-KW"/>
</dbReference>
<dbReference type="InterPro" id="IPR050952">
    <property type="entry name" value="TRIM-NHL_E3_ligases"/>
</dbReference>
<evidence type="ECO:0000256" key="10">
    <source>
        <dbReference type="ARBA" id="ARBA00022737"/>
    </source>
</evidence>